<dbReference type="InterPro" id="IPR002346">
    <property type="entry name" value="Mopterin_DH_FAD-bd"/>
</dbReference>
<dbReference type="InterPro" id="IPR036683">
    <property type="entry name" value="CO_DH_flav_C_dom_sf"/>
</dbReference>
<dbReference type="Pfam" id="PF00941">
    <property type="entry name" value="FAD_binding_5"/>
    <property type="match status" value="1"/>
</dbReference>
<dbReference type="Gene3D" id="3.30.390.50">
    <property type="entry name" value="CO dehydrogenase flavoprotein, C-terminal domain"/>
    <property type="match status" value="1"/>
</dbReference>
<evidence type="ECO:0000259" key="2">
    <source>
        <dbReference type="PROSITE" id="PS51387"/>
    </source>
</evidence>
<comment type="caution">
    <text evidence="3">The sequence shown here is derived from an EMBL/GenBank/DDBJ whole genome shotgun (WGS) entry which is preliminary data.</text>
</comment>
<dbReference type="PANTHER" id="PTHR42659">
    <property type="entry name" value="XANTHINE DEHYDROGENASE SUBUNIT C-RELATED"/>
    <property type="match status" value="1"/>
</dbReference>
<accession>A0ABU1GSL2</accession>
<reference evidence="3 4" key="1">
    <citation type="submission" date="2023-04" db="EMBL/GenBank/DDBJ databases">
        <title>A long-awaited taxogenomic arrangement of the family Halomonadaceae.</title>
        <authorList>
            <person name="De La Haba R."/>
            <person name="Chuvochina M."/>
            <person name="Wittouck S."/>
            <person name="Arahal D.R."/>
            <person name="Sanchez-Porro C."/>
            <person name="Hugenholtz P."/>
            <person name="Ventosa A."/>
        </authorList>
    </citation>
    <scope>NUCLEOTIDE SEQUENCE [LARGE SCALE GENOMIC DNA]</scope>
    <source>
        <strain evidence="3 4">DSM 22428</strain>
    </source>
</reference>
<dbReference type="InterPro" id="IPR016166">
    <property type="entry name" value="FAD-bd_PCMH"/>
</dbReference>
<sequence length="332" mass="35791">MQSFELIRPESVKDAIGAQSERSAYIGGGTTLVDLMKLGVMQPDHVVDTNRLGLDEIEVLDDGRLKIGARVSNSRLATDARVERDYPVLSQALLSGASTGLRNMATTAGNVMQRTRCPYFRDPAKPCNKREPGTGCSAMDGINRNHAVLGTSEHCIATHPSDMCVAMAAIGATVVVEGRKGTREIPFEDFHLLPGDHPEREHDLRSDELITHVVLDAPLEGAVSTYLKLRDRASYEFALASCAAIVTLEGTKVTAARIALGGVATKPWRAVDAEAALVGEDATAKMFEQVALLAFQRAIPLEHNAFKVELGQQAIARALRDAVQQASQGEHQ</sequence>
<evidence type="ECO:0000256" key="1">
    <source>
        <dbReference type="ARBA" id="ARBA00022827"/>
    </source>
</evidence>
<feature type="domain" description="FAD-binding PCMH-type" evidence="2">
    <location>
        <begin position="1"/>
        <end position="220"/>
    </location>
</feature>
<dbReference type="InterPro" id="IPR016167">
    <property type="entry name" value="FAD-bd_PCMH_sub1"/>
</dbReference>
<dbReference type="PANTHER" id="PTHR42659:SF1">
    <property type="entry name" value="OXIDOREDUCTASE"/>
    <property type="match status" value="1"/>
</dbReference>
<dbReference type="InterPro" id="IPR016169">
    <property type="entry name" value="FAD-bd_PCMH_sub2"/>
</dbReference>
<organism evidence="3 4">
    <name type="scientific">Larsenimonas suaedae</name>
    <dbReference type="NCBI Taxonomy" id="1851019"/>
    <lineage>
        <taxon>Bacteria</taxon>
        <taxon>Pseudomonadati</taxon>
        <taxon>Pseudomonadota</taxon>
        <taxon>Gammaproteobacteria</taxon>
        <taxon>Oceanospirillales</taxon>
        <taxon>Halomonadaceae</taxon>
        <taxon>Larsenimonas</taxon>
    </lineage>
</organism>
<dbReference type="Gene3D" id="3.30.43.10">
    <property type="entry name" value="Uridine Diphospho-n-acetylenolpyruvylglucosamine Reductase, domain 2"/>
    <property type="match status" value="1"/>
</dbReference>
<protein>
    <submittedName>
        <fullName evidence="3">Xanthine dehydrogenase family protein subunit M</fullName>
    </submittedName>
</protein>
<dbReference type="InterPro" id="IPR005107">
    <property type="entry name" value="CO_DH_flav_C"/>
</dbReference>
<name>A0ABU1GSL2_9GAMM</name>
<gene>
    <name evidence="3" type="ORF">QC825_01875</name>
</gene>
<dbReference type="SUPFAM" id="SSF56176">
    <property type="entry name" value="FAD-binding/transporter-associated domain-like"/>
    <property type="match status" value="1"/>
</dbReference>
<evidence type="ECO:0000313" key="4">
    <source>
        <dbReference type="Proteomes" id="UP001269375"/>
    </source>
</evidence>
<dbReference type="SUPFAM" id="SSF55447">
    <property type="entry name" value="CO dehydrogenase flavoprotein C-terminal domain-like"/>
    <property type="match status" value="1"/>
</dbReference>
<evidence type="ECO:0000313" key="3">
    <source>
        <dbReference type="EMBL" id="MDR5894820.1"/>
    </source>
</evidence>
<keyword evidence="1" id="KW-0285">Flavoprotein</keyword>
<dbReference type="EMBL" id="JARWAO010000001">
    <property type="protein sequence ID" value="MDR5894820.1"/>
    <property type="molecule type" value="Genomic_DNA"/>
</dbReference>
<dbReference type="InterPro" id="IPR051312">
    <property type="entry name" value="Diverse_Substr_Oxidored"/>
</dbReference>
<dbReference type="Gene3D" id="3.30.465.10">
    <property type="match status" value="2"/>
</dbReference>
<keyword evidence="4" id="KW-1185">Reference proteome</keyword>
<dbReference type="InterPro" id="IPR036318">
    <property type="entry name" value="FAD-bd_PCMH-like_sf"/>
</dbReference>
<dbReference type="Pfam" id="PF03450">
    <property type="entry name" value="CO_deh_flav_C"/>
    <property type="match status" value="1"/>
</dbReference>
<keyword evidence="1" id="KW-0274">FAD</keyword>
<dbReference type="PROSITE" id="PS51387">
    <property type="entry name" value="FAD_PCMH"/>
    <property type="match status" value="1"/>
</dbReference>
<dbReference type="Proteomes" id="UP001269375">
    <property type="component" value="Unassembled WGS sequence"/>
</dbReference>
<dbReference type="SMART" id="SM01092">
    <property type="entry name" value="CO_deh_flav_C"/>
    <property type="match status" value="1"/>
</dbReference>
<dbReference type="RefSeq" id="WP_251592870.1">
    <property type="nucleotide sequence ID" value="NZ_JAMLJI010000002.1"/>
</dbReference>
<proteinExistence type="predicted"/>